<proteinExistence type="predicted"/>
<keyword evidence="1" id="KW-0175">Coiled coil</keyword>
<gene>
    <name evidence="2" type="ORF">L484_018555</name>
</gene>
<feature type="coiled-coil region" evidence="1">
    <location>
        <begin position="12"/>
        <end position="60"/>
    </location>
</feature>
<accession>W9QH00</accession>
<reference evidence="3" key="1">
    <citation type="submission" date="2013-01" db="EMBL/GenBank/DDBJ databases">
        <title>Draft Genome Sequence of a Mulberry Tree, Morus notabilis C.K. Schneid.</title>
        <authorList>
            <person name="He N."/>
            <person name="Zhao S."/>
        </authorList>
    </citation>
    <scope>NUCLEOTIDE SEQUENCE</scope>
</reference>
<name>W9QH00_9ROSA</name>
<organism evidence="2 3">
    <name type="scientific">Morus notabilis</name>
    <dbReference type="NCBI Taxonomy" id="981085"/>
    <lineage>
        <taxon>Eukaryota</taxon>
        <taxon>Viridiplantae</taxon>
        <taxon>Streptophyta</taxon>
        <taxon>Embryophyta</taxon>
        <taxon>Tracheophyta</taxon>
        <taxon>Spermatophyta</taxon>
        <taxon>Magnoliopsida</taxon>
        <taxon>eudicotyledons</taxon>
        <taxon>Gunneridae</taxon>
        <taxon>Pentapetalae</taxon>
        <taxon>rosids</taxon>
        <taxon>fabids</taxon>
        <taxon>Rosales</taxon>
        <taxon>Moraceae</taxon>
        <taxon>Moreae</taxon>
        <taxon>Morus</taxon>
    </lineage>
</organism>
<protein>
    <submittedName>
        <fullName evidence="2">Uncharacterized protein</fullName>
    </submittedName>
</protein>
<sequence>MDEEGSRTLDEIFDFKELNEQLRKDAQEAKQRAEAAEKKNDELLERIRVLENKQASLETSFMERMKAELQARLLPCDVIC</sequence>
<evidence type="ECO:0000256" key="1">
    <source>
        <dbReference type="SAM" id="Coils"/>
    </source>
</evidence>
<dbReference type="EMBL" id="KE343604">
    <property type="protein sequence ID" value="EXB37132.1"/>
    <property type="molecule type" value="Genomic_DNA"/>
</dbReference>
<keyword evidence="3" id="KW-1185">Reference proteome</keyword>
<evidence type="ECO:0000313" key="3">
    <source>
        <dbReference type="Proteomes" id="UP000030645"/>
    </source>
</evidence>
<dbReference type="Proteomes" id="UP000030645">
    <property type="component" value="Unassembled WGS sequence"/>
</dbReference>
<evidence type="ECO:0000313" key="2">
    <source>
        <dbReference type="EMBL" id="EXB37132.1"/>
    </source>
</evidence>
<dbReference type="AlphaFoldDB" id="W9QH00"/>